<evidence type="ECO:0000313" key="2">
    <source>
        <dbReference type="Proteomes" id="UP000269721"/>
    </source>
</evidence>
<dbReference type="SUPFAM" id="SSF48371">
    <property type="entry name" value="ARM repeat"/>
    <property type="match status" value="1"/>
</dbReference>
<proteinExistence type="predicted"/>
<protein>
    <submittedName>
        <fullName evidence="1">Uncharacterized protein</fullName>
    </submittedName>
</protein>
<name>A0A4P9VXT3_9FUNG</name>
<evidence type="ECO:0000313" key="1">
    <source>
        <dbReference type="EMBL" id="RKO83110.1"/>
    </source>
</evidence>
<dbReference type="InterPro" id="IPR016024">
    <property type="entry name" value="ARM-type_fold"/>
</dbReference>
<sequence length="420" mass="45438">LRTSAFLMQTLVPYCNAPDEDIQTATIRVLHALIPGFRSASAADIAFAWSYFCALLDGKSKPALLITVINLVRSFPIDRITILSGMAGVHGPAGGGGGGGTGRREGDAISKITNAPPLPGSAKCVLDRLVTLTQPIAPTLSPPLGLVKDSLHLPLPTLLKTYDELATALAAPIPGSPSLATIVQAVGSEASADEFWNFFLADVPENQLVRPDDYPYWKNFVHAPFWVAIVLCKLGVLPPPGDTTARDIMPTTPAGRRRFICGFMLCLLPSCGMPDPTLRKAACISMLLCSFRHTTVHPGVTRGVLEFVSQLMLSHKQWTFQLSALDILCHIVRLKIPQVSATIPVQYLDLAMDVAYNTPSSIVKIGALDLVRTVLLVFPHAAGVKLQEIRDIVRLYPLVFSCVNTSHAPEFVEYLRSEIN</sequence>
<accession>A0A4P9VXT3</accession>
<feature type="non-terminal residue" evidence="1">
    <location>
        <position position="1"/>
    </location>
</feature>
<feature type="non-terminal residue" evidence="1">
    <location>
        <position position="420"/>
    </location>
</feature>
<dbReference type="Proteomes" id="UP000269721">
    <property type="component" value="Unassembled WGS sequence"/>
</dbReference>
<dbReference type="EMBL" id="ML001649">
    <property type="protein sequence ID" value="RKO83110.1"/>
    <property type="molecule type" value="Genomic_DNA"/>
</dbReference>
<gene>
    <name evidence="1" type="ORF">BDK51DRAFT_30371</name>
</gene>
<dbReference type="OrthoDB" id="2149768at2759"/>
<keyword evidence="2" id="KW-1185">Reference proteome</keyword>
<reference evidence="2" key="1">
    <citation type="journal article" date="2018" name="Nat. Microbiol.">
        <title>Leveraging single-cell genomics to expand the fungal tree of life.</title>
        <authorList>
            <person name="Ahrendt S.R."/>
            <person name="Quandt C.A."/>
            <person name="Ciobanu D."/>
            <person name="Clum A."/>
            <person name="Salamov A."/>
            <person name="Andreopoulos B."/>
            <person name="Cheng J.F."/>
            <person name="Woyke T."/>
            <person name="Pelin A."/>
            <person name="Henrissat B."/>
            <person name="Reynolds N.K."/>
            <person name="Benny G.L."/>
            <person name="Smith M.E."/>
            <person name="James T.Y."/>
            <person name="Grigoriev I.V."/>
        </authorList>
    </citation>
    <scope>NUCLEOTIDE SEQUENCE [LARGE SCALE GENOMIC DNA]</scope>
</reference>
<dbReference type="AlphaFoldDB" id="A0A4P9VXT3"/>
<organism evidence="1 2">
    <name type="scientific">Blyttiomyces helicus</name>
    <dbReference type="NCBI Taxonomy" id="388810"/>
    <lineage>
        <taxon>Eukaryota</taxon>
        <taxon>Fungi</taxon>
        <taxon>Fungi incertae sedis</taxon>
        <taxon>Chytridiomycota</taxon>
        <taxon>Chytridiomycota incertae sedis</taxon>
        <taxon>Chytridiomycetes</taxon>
        <taxon>Chytridiomycetes incertae sedis</taxon>
        <taxon>Blyttiomyces</taxon>
    </lineage>
</organism>